<sequence>MKNILLTLALILILPNLSLAQSFTLGDKLWLSAYFDLQKQKMKLEERIKEIDLKIAQNEQGIRQINELLAKIQRTMIIGTEKQKEDAQKAKPVAEKALMQAKETQKMLKDQKMECEMQMVKIQENERKLKELYSKISSNNNIAGLIKDCSGTVKIMNLKTKKLENTCSNMIINDGDKISTLSDGKIELKISNGQGNFIVGPDSEVLIKKISADEDNFELIQGKFYTKVERSDEYLQEIKDYIQNYKEDLKTIKDWTEEKIEEYKKELLKKRYQLTFKLCKVFHPGTKVIIPQGGCLGVGHLIAVLGIRGTEFTVEMDNSPLAKIIVIEGNVELNNYITKETENIPEGYQVIINLGEPTNIKKIERLEKWWER</sequence>
<dbReference type="PANTHER" id="PTHR38731:SF1">
    <property type="entry name" value="FECR PROTEIN DOMAIN-CONTAINING PROTEIN"/>
    <property type="match status" value="1"/>
</dbReference>
<name>A0A7C4JTQ6_9BACT</name>
<evidence type="ECO:0000313" key="1">
    <source>
        <dbReference type="EMBL" id="HGQ86188.1"/>
    </source>
</evidence>
<organism evidence="1">
    <name type="scientific">Thermodesulfobacterium geofontis</name>
    <dbReference type="NCBI Taxonomy" id="1295609"/>
    <lineage>
        <taxon>Bacteria</taxon>
        <taxon>Pseudomonadati</taxon>
        <taxon>Thermodesulfobacteriota</taxon>
        <taxon>Thermodesulfobacteria</taxon>
        <taxon>Thermodesulfobacteriales</taxon>
        <taxon>Thermodesulfobacteriaceae</taxon>
        <taxon>Thermodesulfobacterium</taxon>
    </lineage>
</organism>
<protein>
    <recommendedName>
        <fullName evidence="2">FecR protein domain-containing protein</fullName>
    </recommendedName>
</protein>
<dbReference type="EMBL" id="DSZN01000113">
    <property type="protein sequence ID" value="HGQ86188.1"/>
    <property type="molecule type" value="Genomic_DNA"/>
</dbReference>
<accession>A0A7C4JTQ6</accession>
<comment type="caution">
    <text evidence="1">The sequence shown here is derived from an EMBL/GenBank/DDBJ whole genome shotgun (WGS) entry which is preliminary data.</text>
</comment>
<gene>
    <name evidence="1" type="ORF">ENT66_07880</name>
</gene>
<evidence type="ECO:0008006" key="2">
    <source>
        <dbReference type="Google" id="ProtNLM"/>
    </source>
</evidence>
<proteinExistence type="predicted"/>
<dbReference type="PANTHER" id="PTHR38731">
    <property type="entry name" value="LIPL45-RELATED LIPOPROTEIN-RELATED"/>
    <property type="match status" value="1"/>
</dbReference>
<reference evidence="1" key="1">
    <citation type="journal article" date="2020" name="mSystems">
        <title>Genome- and Community-Level Interaction Insights into Carbon Utilization and Element Cycling Functions of Hydrothermarchaeota in Hydrothermal Sediment.</title>
        <authorList>
            <person name="Zhou Z."/>
            <person name="Liu Y."/>
            <person name="Xu W."/>
            <person name="Pan J."/>
            <person name="Luo Z.H."/>
            <person name="Li M."/>
        </authorList>
    </citation>
    <scope>NUCLEOTIDE SEQUENCE [LARGE SCALE GENOMIC DNA]</scope>
    <source>
        <strain evidence="1">SpSt-6</strain>
    </source>
</reference>
<dbReference type="AlphaFoldDB" id="A0A7C4JTQ6"/>